<organism evidence="2 3">
    <name type="scientific">Duganella qianjiadongensis</name>
    <dbReference type="NCBI Taxonomy" id="2692176"/>
    <lineage>
        <taxon>Bacteria</taxon>
        <taxon>Pseudomonadati</taxon>
        <taxon>Pseudomonadota</taxon>
        <taxon>Betaproteobacteria</taxon>
        <taxon>Burkholderiales</taxon>
        <taxon>Oxalobacteraceae</taxon>
        <taxon>Telluria group</taxon>
        <taxon>Duganella</taxon>
    </lineage>
</organism>
<protein>
    <submittedName>
        <fullName evidence="2">Uncharacterized protein</fullName>
    </submittedName>
</protein>
<name>A0ABW9VGX9_9BURK</name>
<dbReference type="Proteomes" id="UP000478090">
    <property type="component" value="Unassembled WGS sequence"/>
</dbReference>
<evidence type="ECO:0000313" key="3">
    <source>
        <dbReference type="Proteomes" id="UP000478090"/>
    </source>
</evidence>
<gene>
    <name evidence="2" type="ORF">GTP27_03545</name>
</gene>
<evidence type="ECO:0000256" key="1">
    <source>
        <dbReference type="SAM" id="MobiDB-lite"/>
    </source>
</evidence>
<sequence>MSTAQHYPQALLTWLDASPAAQLGERSIRMWQTISAVLQPIIGSAAMFTLLDRCQQLHQTAYPWLADSTSQQQQFAVLQQRLAEHSDEQALNANKILLLSFYEALTNMIGRPLLETCSMPPLASCRRAGPEPSHAASIAATSSAPAIRRQEQPARRARSRCPPNTGRSC</sequence>
<keyword evidence="3" id="KW-1185">Reference proteome</keyword>
<comment type="caution">
    <text evidence="2">The sequence shown here is derived from an EMBL/GenBank/DDBJ whole genome shotgun (WGS) entry which is preliminary data.</text>
</comment>
<proteinExistence type="predicted"/>
<reference evidence="2 3" key="1">
    <citation type="submission" date="2019-12" db="EMBL/GenBank/DDBJ databases">
        <title>Novel species isolated from a subtropical stream in China.</title>
        <authorList>
            <person name="Lu H."/>
        </authorList>
    </citation>
    <scope>NUCLEOTIDE SEQUENCE [LARGE SCALE GENOMIC DNA]</scope>
    <source>
        <strain evidence="2 3">CY13W</strain>
    </source>
</reference>
<feature type="region of interest" description="Disordered" evidence="1">
    <location>
        <begin position="125"/>
        <end position="169"/>
    </location>
</feature>
<evidence type="ECO:0000313" key="2">
    <source>
        <dbReference type="EMBL" id="MYM38397.1"/>
    </source>
</evidence>
<feature type="compositionally biased region" description="Low complexity" evidence="1">
    <location>
        <begin position="132"/>
        <end position="147"/>
    </location>
</feature>
<dbReference type="EMBL" id="WWCM01000002">
    <property type="protein sequence ID" value="MYM38397.1"/>
    <property type="molecule type" value="Genomic_DNA"/>
</dbReference>
<accession>A0ABW9VGX9</accession>
<dbReference type="RefSeq" id="WP_161037814.1">
    <property type="nucleotide sequence ID" value="NZ_WWCM01000002.1"/>
</dbReference>